<dbReference type="Proteomes" id="UP001066276">
    <property type="component" value="Chromosome 6"/>
</dbReference>
<reference evidence="2" key="1">
    <citation type="journal article" date="2022" name="bioRxiv">
        <title>Sequencing and chromosome-scale assembly of the giantPleurodeles waltlgenome.</title>
        <authorList>
            <person name="Brown T."/>
            <person name="Elewa A."/>
            <person name="Iarovenko S."/>
            <person name="Subramanian E."/>
            <person name="Araus A.J."/>
            <person name="Petzold A."/>
            <person name="Susuki M."/>
            <person name="Suzuki K.-i.T."/>
            <person name="Hayashi T."/>
            <person name="Toyoda A."/>
            <person name="Oliveira C."/>
            <person name="Osipova E."/>
            <person name="Leigh N.D."/>
            <person name="Simon A."/>
            <person name="Yun M.H."/>
        </authorList>
    </citation>
    <scope>NUCLEOTIDE SEQUENCE</scope>
    <source>
        <strain evidence="2">20211129_DDA</strain>
        <tissue evidence="2">Liver</tissue>
    </source>
</reference>
<proteinExistence type="predicted"/>
<evidence type="ECO:0000313" key="2">
    <source>
        <dbReference type="EMBL" id="KAJ1138335.1"/>
    </source>
</evidence>
<feature type="transmembrane region" description="Helical" evidence="1">
    <location>
        <begin position="153"/>
        <end position="180"/>
    </location>
</feature>
<protein>
    <submittedName>
        <fullName evidence="2">Uncharacterized protein</fullName>
    </submittedName>
</protein>
<dbReference type="EMBL" id="JANPWB010000010">
    <property type="protein sequence ID" value="KAJ1138335.1"/>
    <property type="molecule type" value="Genomic_DNA"/>
</dbReference>
<keyword evidence="1" id="KW-1133">Transmembrane helix</keyword>
<feature type="transmembrane region" description="Helical" evidence="1">
    <location>
        <begin position="113"/>
        <end position="133"/>
    </location>
</feature>
<keyword evidence="3" id="KW-1185">Reference proteome</keyword>
<keyword evidence="1" id="KW-0812">Transmembrane</keyword>
<organism evidence="2 3">
    <name type="scientific">Pleurodeles waltl</name>
    <name type="common">Iberian ribbed newt</name>
    <dbReference type="NCBI Taxonomy" id="8319"/>
    <lineage>
        <taxon>Eukaryota</taxon>
        <taxon>Metazoa</taxon>
        <taxon>Chordata</taxon>
        <taxon>Craniata</taxon>
        <taxon>Vertebrata</taxon>
        <taxon>Euteleostomi</taxon>
        <taxon>Amphibia</taxon>
        <taxon>Batrachia</taxon>
        <taxon>Caudata</taxon>
        <taxon>Salamandroidea</taxon>
        <taxon>Salamandridae</taxon>
        <taxon>Pleurodelinae</taxon>
        <taxon>Pleurodeles</taxon>
    </lineage>
</organism>
<evidence type="ECO:0000313" key="3">
    <source>
        <dbReference type="Proteomes" id="UP001066276"/>
    </source>
</evidence>
<accession>A0AAV7QJ78</accession>
<dbReference type="AlphaFoldDB" id="A0AAV7QJ78"/>
<gene>
    <name evidence="2" type="ORF">NDU88_004722</name>
</gene>
<sequence>MRPHPCGAHYDISAGPAGGNRVSACRRRRDVGRHMGAGSKWSRRCCGRATGADAPIALFTVCRADSEKPHGALLRGPCTAHASGMGSAVAPRGPVTPRTTSLFLAVQTARKRLTVGGLVIPWAALLAALPWWITIARAIVAGNRRPRRCDRSASAPVVMTLEAPPVVGGASVISALAVLYRQG</sequence>
<evidence type="ECO:0000256" key="1">
    <source>
        <dbReference type="SAM" id="Phobius"/>
    </source>
</evidence>
<comment type="caution">
    <text evidence="2">The sequence shown here is derived from an EMBL/GenBank/DDBJ whole genome shotgun (WGS) entry which is preliminary data.</text>
</comment>
<name>A0AAV7QJ78_PLEWA</name>
<keyword evidence="1" id="KW-0472">Membrane</keyword>